<name>A0A9D2DDY2_9BACT</name>
<evidence type="ECO:0000256" key="10">
    <source>
        <dbReference type="HAMAP-Rule" id="MF_01470"/>
    </source>
</evidence>
<evidence type="ECO:0000256" key="2">
    <source>
        <dbReference type="ARBA" id="ARBA00022723"/>
    </source>
</evidence>
<keyword evidence="2 10" id="KW-0479">Metal-binding</keyword>
<dbReference type="GO" id="GO:0043571">
    <property type="term" value="P:maintenance of CRISPR repeat elements"/>
    <property type="evidence" value="ECO:0007669"/>
    <property type="project" value="UniProtKB-UniRule"/>
</dbReference>
<evidence type="ECO:0000256" key="4">
    <source>
        <dbReference type="ARBA" id="ARBA00022801"/>
    </source>
</evidence>
<accession>A0A9D2DDY2</accession>
<evidence type="ECO:0000256" key="5">
    <source>
        <dbReference type="ARBA" id="ARBA00022842"/>
    </source>
</evidence>
<comment type="caution">
    <text evidence="11">The sequence shown here is derived from an EMBL/GenBank/DDBJ whole genome shotgun (WGS) entry which is preliminary data.</text>
</comment>
<dbReference type="NCBIfam" id="TIGR00287">
    <property type="entry name" value="cas1"/>
    <property type="match status" value="1"/>
</dbReference>
<dbReference type="InterPro" id="IPR019855">
    <property type="entry name" value="CRISPR-assoc_Cas1_NMENI"/>
</dbReference>
<dbReference type="NCBIfam" id="TIGR03639">
    <property type="entry name" value="cas1_NMENI"/>
    <property type="match status" value="1"/>
</dbReference>
<feature type="binding site" evidence="10">
    <location>
        <position position="221"/>
    </location>
    <ligand>
        <name>Mn(2+)</name>
        <dbReference type="ChEBI" id="CHEBI:29035"/>
    </ligand>
</feature>
<evidence type="ECO:0000313" key="11">
    <source>
        <dbReference type="EMBL" id="HIZ15247.1"/>
    </source>
</evidence>
<keyword evidence="3 10" id="KW-0255">Endonuclease</keyword>
<dbReference type="GO" id="GO:0016787">
    <property type="term" value="F:hydrolase activity"/>
    <property type="evidence" value="ECO:0007669"/>
    <property type="project" value="UniProtKB-KW"/>
</dbReference>
<proteinExistence type="inferred from homology"/>
<dbReference type="PANTHER" id="PTHR34353:SF2">
    <property type="entry name" value="CRISPR-ASSOCIATED ENDONUCLEASE CAS1 1"/>
    <property type="match status" value="1"/>
</dbReference>
<dbReference type="Gene3D" id="3.100.10.20">
    <property type="entry name" value="CRISPR-associated endonuclease Cas1, N-terminal domain"/>
    <property type="match status" value="1"/>
</dbReference>
<dbReference type="HAMAP" id="MF_01470">
    <property type="entry name" value="Cas1"/>
    <property type="match status" value="1"/>
</dbReference>
<dbReference type="InterPro" id="IPR050646">
    <property type="entry name" value="Cas1"/>
</dbReference>
<feature type="binding site" evidence="10">
    <location>
        <position position="206"/>
    </location>
    <ligand>
        <name>Mn(2+)</name>
        <dbReference type="ChEBI" id="CHEBI:29035"/>
    </ligand>
</feature>
<dbReference type="EMBL" id="DXCC01000016">
    <property type="protein sequence ID" value="HIZ15247.1"/>
    <property type="molecule type" value="Genomic_DNA"/>
</dbReference>
<comment type="similarity">
    <text evidence="10">Belongs to the CRISPR-associated endonuclease Cas1 family.</text>
</comment>
<protein>
    <recommendedName>
        <fullName evidence="10">CRISPR-associated endonuclease Cas1</fullName>
        <ecNumber evidence="10">3.1.-.-</ecNumber>
    </recommendedName>
</protein>
<dbReference type="InterPro" id="IPR002729">
    <property type="entry name" value="CRISPR-assoc_Cas1"/>
</dbReference>
<evidence type="ECO:0000256" key="3">
    <source>
        <dbReference type="ARBA" id="ARBA00022759"/>
    </source>
</evidence>
<dbReference type="EC" id="3.1.-.-" evidence="10"/>
<dbReference type="GO" id="GO:0051607">
    <property type="term" value="P:defense response to virus"/>
    <property type="evidence" value="ECO:0007669"/>
    <property type="project" value="UniProtKB-UniRule"/>
</dbReference>
<feature type="binding site" evidence="10">
    <location>
        <position position="149"/>
    </location>
    <ligand>
        <name>Mn(2+)</name>
        <dbReference type="ChEBI" id="CHEBI:29035"/>
    </ligand>
</feature>
<dbReference type="Proteomes" id="UP000824014">
    <property type="component" value="Unassembled WGS sequence"/>
</dbReference>
<organism evidence="11 12">
    <name type="scientific">Candidatus Tidjanibacter faecipullorum</name>
    <dbReference type="NCBI Taxonomy" id="2838766"/>
    <lineage>
        <taxon>Bacteria</taxon>
        <taxon>Pseudomonadati</taxon>
        <taxon>Bacteroidota</taxon>
        <taxon>Bacteroidia</taxon>
        <taxon>Bacteroidales</taxon>
        <taxon>Rikenellaceae</taxon>
        <taxon>Tidjanibacter</taxon>
    </lineage>
</organism>
<dbReference type="Gene3D" id="1.20.120.920">
    <property type="entry name" value="CRISPR-associated endonuclease Cas1, C-terminal domain"/>
    <property type="match status" value="1"/>
</dbReference>
<dbReference type="GO" id="GO:0004520">
    <property type="term" value="F:DNA endonuclease activity"/>
    <property type="evidence" value="ECO:0007669"/>
    <property type="project" value="InterPro"/>
</dbReference>
<dbReference type="AlphaFoldDB" id="A0A9D2DDY2"/>
<evidence type="ECO:0000256" key="6">
    <source>
        <dbReference type="ARBA" id="ARBA00023118"/>
    </source>
</evidence>
<keyword evidence="8 10" id="KW-0464">Manganese</keyword>
<keyword evidence="1 10" id="KW-0540">Nuclease</keyword>
<dbReference type="Pfam" id="PF01867">
    <property type="entry name" value="Cas_Cas1"/>
    <property type="match status" value="1"/>
</dbReference>
<dbReference type="PANTHER" id="PTHR34353">
    <property type="entry name" value="CRISPR-ASSOCIATED ENDONUCLEASE CAS1 1"/>
    <property type="match status" value="1"/>
</dbReference>
<evidence type="ECO:0000256" key="8">
    <source>
        <dbReference type="ARBA" id="ARBA00023211"/>
    </source>
</evidence>
<comment type="cofactor">
    <cofactor evidence="10">
        <name>Mg(2+)</name>
        <dbReference type="ChEBI" id="CHEBI:18420"/>
    </cofactor>
    <cofactor evidence="10">
        <name>Mn(2+)</name>
        <dbReference type="ChEBI" id="CHEBI:29035"/>
    </cofactor>
</comment>
<reference evidence="11" key="1">
    <citation type="journal article" date="2021" name="PeerJ">
        <title>Extensive microbial diversity within the chicken gut microbiome revealed by metagenomics and culture.</title>
        <authorList>
            <person name="Gilroy R."/>
            <person name="Ravi A."/>
            <person name="Getino M."/>
            <person name="Pursley I."/>
            <person name="Horton D.L."/>
            <person name="Alikhan N.F."/>
            <person name="Baker D."/>
            <person name="Gharbi K."/>
            <person name="Hall N."/>
            <person name="Watson M."/>
            <person name="Adriaenssens E.M."/>
            <person name="Foster-Nyarko E."/>
            <person name="Jarju S."/>
            <person name="Secka A."/>
            <person name="Antonio M."/>
            <person name="Oren A."/>
            <person name="Chaudhuri R.R."/>
            <person name="La Ragione R."/>
            <person name="Hildebrand F."/>
            <person name="Pallen M.J."/>
        </authorList>
    </citation>
    <scope>NUCLEOTIDE SEQUENCE</scope>
    <source>
        <strain evidence="11">ChiHjej11B10-19426</strain>
    </source>
</reference>
<dbReference type="GO" id="GO:0003677">
    <property type="term" value="F:DNA binding"/>
    <property type="evidence" value="ECO:0007669"/>
    <property type="project" value="UniProtKB-KW"/>
</dbReference>
<sequence>MLKRALFFSTPYCLNLRNGQMIVHTREAPDVQKSIPIEDIGFVVLEDQQISVTLPLLNALSDNNVAVILCGANRMPNAMLMNLDANRTQGENYRAQIEASEPLKKGLWKQIIAAKIRNQAALLCKLGRDGDKLKPYYMHVKSADADNREGGAAKIYWDELFGSEFYRSREGSPPNNLLNYGYTILRAAVARAIMGSGLFPAFGIFHRNRYNAFPLADDVMEPYRPYVDEVVHRLYSQGQTQLTLEVKGELLRVLFADTCFDTLVRPLEVGLTFSTSSLAKCFAGTRKKIAYPLLK</sequence>
<keyword evidence="6 10" id="KW-0051">Antiviral defense</keyword>
<evidence type="ECO:0000313" key="12">
    <source>
        <dbReference type="Proteomes" id="UP000824014"/>
    </source>
</evidence>
<evidence type="ECO:0000256" key="7">
    <source>
        <dbReference type="ARBA" id="ARBA00023125"/>
    </source>
</evidence>
<gene>
    <name evidence="10 11" type="primary">cas1</name>
    <name evidence="11" type="ORF">H9816_04995</name>
</gene>
<keyword evidence="4 10" id="KW-0378">Hydrolase</keyword>
<keyword evidence="7 10" id="KW-0238">DNA-binding</keyword>
<dbReference type="InterPro" id="IPR042211">
    <property type="entry name" value="CRISPR-assoc_Cas1_N"/>
</dbReference>
<reference evidence="11" key="2">
    <citation type="submission" date="2021-04" db="EMBL/GenBank/DDBJ databases">
        <authorList>
            <person name="Gilroy R."/>
        </authorList>
    </citation>
    <scope>NUCLEOTIDE SEQUENCE</scope>
    <source>
        <strain evidence="11">ChiHjej11B10-19426</strain>
    </source>
</reference>
<comment type="function">
    <text evidence="10">CRISPR (clustered regularly interspaced short palindromic repeat), is an adaptive immune system that provides protection against mobile genetic elements (viruses, transposable elements and conjugative plasmids). CRISPR clusters contain spacers, sequences complementary to antecedent mobile elements, and target invading nucleic acids. CRISPR clusters are transcribed and processed into CRISPR RNA (crRNA). Acts as a dsDNA endonuclease. Involved in the integration of spacer DNA into the CRISPR cassette.</text>
</comment>
<evidence type="ECO:0000256" key="1">
    <source>
        <dbReference type="ARBA" id="ARBA00022722"/>
    </source>
</evidence>
<dbReference type="InterPro" id="IPR042206">
    <property type="entry name" value="CRISPR-assoc_Cas1_C"/>
</dbReference>
<evidence type="ECO:0000256" key="9">
    <source>
        <dbReference type="ARBA" id="ARBA00038592"/>
    </source>
</evidence>
<keyword evidence="5 10" id="KW-0460">Magnesium</keyword>
<comment type="subunit">
    <text evidence="9 10">Homodimer, forms a heterotetramer with a Cas2 homodimer.</text>
</comment>
<dbReference type="GO" id="GO:0046872">
    <property type="term" value="F:metal ion binding"/>
    <property type="evidence" value="ECO:0007669"/>
    <property type="project" value="UniProtKB-UniRule"/>
</dbReference>